<dbReference type="GO" id="GO:0005886">
    <property type="term" value="C:plasma membrane"/>
    <property type="evidence" value="ECO:0000318"/>
    <property type="project" value="GO_Central"/>
</dbReference>
<dbReference type="PANTHER" id="PTHR45436">
    <property type="entry name" value="SENSOR HISTIDINE KINASE YKOH"/>
    <property type="match status" value="1"/>
</dbReference>
<comment type="catalytic activity">
    <reaction evidence="1">
        <text>ATP + protein L-histidine = ADP + protein N-phospho-L-histidine.</text>
        <dbReference type="EC" id="2.7.13.3"/>
    </reaction>
</comment>
<keyword evidence="14" id="KW-0547">Nucleotide-binding</keyword>
<keyword evidence="10 11" id="KW-0472">Membrane</keyword>
<evidence type="ECO:0000259" key="12">
    <source>
        <dbReference type="PROSITE" id="PS50109"/>
    </source>
</evidence>
<dbReference type="InParanoid" id="A9WHD3"/>
<dbReference type="PROSITE" id="PS50109">
    <property type="entry name" value="HIS_KIN"/>
    <property type="match status" value="1"/>
</dbReference>
<evidence type="ECO:0000256" key="2">
    <source>
        <dbReference type="ARBA" id="ARBA00004370"/>
    </source>
</evidence>
<proteinExistence type="predicted"/>
<dbReference type="SMART" id="SM00388">
    <property type="entry name" value="HisKA"/>
    <property type="match status" value="1"/>
</dbReference>
<dbReference type="SMART" id="SM00304">
    <property type="entry name" value="HAMP"/>
    <property type="match status" value="1"/>
</dbReference>
<keyword evidence="9" id="KW-0902">Two-component regulatory system</keyword>
<evidence type="ECO:0000256" key="5">
    <source>
        <dbReference type="ARBA" id="ARBA00022679"/>
    </source>
</evidence>
<dbReference type="KEGG" id="cau:Caur_2436"/>
<dbReference type="InterPro" id="IPR003661">
    <property type="entry name" value="HisK_dim/P_dom"/>
</dbReference>
<evidence type="ECO:0000256" key="4">
    <source>
        <dbReference type="ARBA" id="ARBA00022553"/>
    </source>
</evidence>
<dbReference type="Gene3D" id="3.30.565.10">
    <property type="entry name" value="Histidine kinase-like ATPase, C-terminal domain"/>
    <property type="match status" value="1"/>
</dbReference>
<keyword evidence="4" id="KW-0597">Phosphoprotein</keyword>
<evidence type="ECO:0000313" key="15">
    <source>
        <dbReference type="Proteomes" id="UP000002008"/>
    </source>
</evidence>
<dbReference type="InterPro" id="IPR050428">
    <property type="entry name" value="TCS_sensor_his_kinase"/>
</dbReference>
<dbReference type="Pfam" id="PF00672">
    <property type="entry name" value="HAMP"/>
    <property type="match status" value="1"/>
</dbReference>
<feature type="domain" description="HAMP" evidence="13">
    <location>
        <begin position="200"/>
        <end position="253"/>
    </location>
</feature>
<dbReference type="PRINTS" id="PR00344">
    <property type="entry name" value="BCTRLSENSOR"/>
</dbReference>
<dbReference type="InterPro" id="IPR036890">
    <property type="entry name" value="HATPase_C_sf"/>
</dbReference>
<keyword evidence="5" id="KW-0808">Transferase</keyword>
<feature type="transmembrane region" description="Helical" evidence="11">
    <location>
        <begin position="15"/>
        <end position="35"/>
    </location>
</feature>
<dbReference type="GO" id="GO:0000155">
    <property type="term" value="F:phosphorelay sensor kinase activity"/>
    <property type="evidence" value="ECO:0007669"/>
    <property type="project" value="InterPro"/>
</dbReference>
<protein>
    <recommendedName>
        <fullName evidence="3">histidine kinase</fullName>
        <ecNumber evidence="3">2.7.13.3</ecNumber>
    </recommendedName>
</protein>
<keyword evidence="8 11" id="KW-1133">Transmembrane helix</keyword>
<dbReference type="SUPFAM" id="SSF55874">
    <property type="entry name" value="ATPase domain of HSP90 chaperone/DNA topoisomerase II/histidine kinase"/>
    <property type="match status" value="1"/>
</dbReference>
<keyword evidence="14" id="KW-0067">ATP-binding</keyword>
<dbReference type="FunFam" id="3.30.565.10:FF:000006">
    <property type="entry name" value="Sensor histidine kinase WalK"/>
    <property type="match status" value="1"/>
</dbReference>
<name>A9WHD3_CHLAA</name>
<dbReference type="HOGENOM" id="CLU_000445_89_6_0"/>
<dbReference type="FunCoup" id="A9WHD3">
    <property type="interactions" value="198"/>
</dbReference>
<dbReference type="InterPro" id="IPR003660">
    <property type="entry name" value="HAMP_dom"/>
</dbReference>
<organism evidence="14 15">
    <name type="scientific">Chloroflexus aurantiacus (strain ATCC 29366 / DSM 635 / J-10-fl)</name>
    <dbReference type="NCBI Taxonomy" id="324602"/>
    <lineage>
        <taxon>Bacteria</taxon>
        <taxon>Bacillati</taxon>
        <taxon>Chloroflexota</taxon>
        <taxon>Chloroflexia</taxon>
        <taxon>Chloroflexales</taxon>
        <taxon>Chloroflexineae</taxon>
        <taxon>Chloroflexaceae</taxon>
        <taxon>Chloroflexus</taxon>
    </lineage>
</organism>
<evidence type="ECO:0000256" key="11">
    <source>
        <dbReference type="SAM" id="Phobius"/>
    </source>
</evidence>
<dbReference type="GO" id="GO:0005524">
    <property type="term" value="F:ATP binding"/>
    <property type="evidence" value="ECO:0007669"/>
    <property type="project" value="UniProtKB-KW"/>
</dbReference>
<dbReference type="EnsemblBacteria" id="ABY35645">
    <property type="protein sequence ID" value="ABY35645"/>
    <property type="gene ID" value="Caur_2436"/>
</dbReference>
<evidence type="ECO:0000256" key="7">
    <source>
        <dbReference type="ARBA" id="ARBA00022777"/>
    </source>
</evidence>
<dbReference type="Pfam" id="PF00512">
    <property type="entry name" value="HisKA"/>
    <property type="match status" value="1"/>
</dbReference>
<dbReference type="InterPro" id="IPR036097">
    <property type="entry name" value="HisK_dim/P_sf"/>
</dbReference>
<accession>A9WHD3</accession>
<reference evidence="15" key="1">
    <citation type="journal article" date="2011" name="BMC Genomics">
        <title>Complete genome sequence of the filamentous anoxygenic phototrophic bacterium Chloroflexus aurantiacus.</title>
        <authorList>
            <person name="Tang K.H."/>
            <person name="Barry K."/>
            <person name="Chertkov O."/>
            <person name="Dalin E."/>
            <person name="Han C.S."/>
            <person name="Hauser L.J."/>
            <person name="Honchak B.M."/>
            <person name="Karbach L.E."/>
            <person name="Land M.L."/>
            <person name="Lapidus A."/>
            <person name="Larimer F.W."/>
            <person name="Mikhailova N."/>
            <person name="Pitluck S."/>
            <person name="Pierson B.K."/>
            <person name="Blankenship R.E."/>
        </authorList>
    </citation>
    <scope>NUCLEOTIDE SEQUENCE [LARGE SCALE GENOMIC DNA]</scope>
    <source>
        <strain evidence="15">ATCC 29366 / DSM 635 / J-10-fl</strain>
    </source>
</reference>
<keyword evidence="15" id="KW-1185">Reference proteome</keyword>
<dbReference type="Gene3D" id="6.10.340.10">
    <property type="match status" value="1"/>
</dbReference>
<dbReference type="AlphaFoldDB" id="A9WHD3"/>
<dbReference type="EMBL" id="CP000909">
    <property type="protein sequence ID" value="ABY35645.1"/>
    <property type="molecule type" value="Genomic_DNA"/>
</dbReference>
<gene>
    <name evidence="14" type="ordered locus">Caur_2436</name>
</gene>
<evidence type="ECO:0000256" key="9">
    <source>
        <dbReference type="ARBA" id="ARBA00023012"/>
    </source>
</evidence>
<evidence type="ECO:0000256" key="3">
    <source>
        <dbReference type="ARBA" id="ARBA00012438"/>
    </source>
</evidence>
<dbReference type="CDD" id="cd00082">
    <property type="entry name" value="HisKA"/>
    <property type="match status" value="1"/>
</dbReference>
<dbReference type="EC" id="2.7.13.3" evidence="3"/>
<dbReference type="Pfam" id="PF02518">
    <property type="entry name" value="HATPase_c"/>
    <property type="match status" value="1"/>
</dbReference>
<dbReference type="InterPro" id="IPR003594">
    <property type="entry name" value="HATPase_dom"/>
</dbReference>
<sequence length="483" mass="53466">MKQQWHRLSLRQRLALLYSGLLALLLCLLGFGFYLDMRQFLFESTGLRIRAQAKPVIEQYLFEHPDPATQLPLIAEQLSRDLTSRDTTALIFDQAGALLASGRRLPEEPPAQPVEASYVNMALAGHNNVNVIQDDGDQRMLSLLIPLRPAPGAPQVFGVVQMSTPLSPIETTLQRQSIIIVSSIVIVLLAGSLIGYWLTSSTLRPLSDLIVACQKIAQGNLRQRVPVISPHDEIGKLTQAFDEMVERLEQNFQAQRRFIADAAHEMRTPLTALRSGLEVLLRGAQDDPQTAFRLIQSMHRDVVRLCNVSEQLLDKARYESGRSLNIQPVTMTDFLVEFTAQARLLAGERRVILESGPPIQAWIDGDSVKQALFHLVDNAIQHTAANGTIRLGWKVDQQRLCCWVSDNGEGIAEADLPHVFTPFYRGDRSRSRRTGGTGLGLTLVQSVAHAHGGEVAISSRQGEGTTVTIILPLTPPQTNHSRT</sequence>
<evidence type="ECO:0000256" key="8">
    <source>
        <dbReference type="ARBA" id="ARBA00022989"/>
    </source>
</evidence>
<keyword evidence="6 11" id="KW-0812">Transmembrane</keyword>
<dbReference type="SUPFAM" id="SSF158472">
    <property type="entry name" value="HAMP domain-like"/>
    <property type="match status" value="1"/>
</dbReference>
<dbReference type="InterPro" id="IPR005467">
    <property type="entry name" value="His_kinase_dom"/>
</dbReference>
<keyword evidence="7" id="KW-0418">Kinase</keyword>
<evidence type="ECO:0000259" key="13">
    <source>
        <dbReference type="PROSITE" id="PS50885"/>
    </source>
</evidence>
<comment type="subcellular location">
    <subcellularLocation>
        <location evidence="2">Membrane</location>
    </subcellularLocation>
</comment>
<dbReference type="InterPro" id="IPR004358">
    <property type="entry name" value="Sig_transdc_His_kin-like_C"/>
</dbReference>
<dbReference type="SMART" id="SM00387">
    <property type="entry name" value="HATPase_c"/>
    <property type="match status" value="1"/>
</dbReference>
<dbReference type="STRING" id="324602.Caur_2436"/>
<dbReference type="PROSITE" id="PS50885">
    <property type="entry name" value="HAMP"/>
    <property type="match status" value="1"/>
</dbReference>
<dbReference type="eggNOG" id="COG2205">
    <property type="taxonomic scope" value="Bacteria"/>
</dbReference>
<dbReference type="PANTHER" id="PTHR45436:SF5">
    <property type="entry name" value="SENSOR HISTIDINE KINASE TRCS"/>
    <property type="match status" value="1"/>
</dbReference>
<dbReference type="GO" id="GO:0000160">
    <property type="term" value="P:phosphorelay signal transduction system"/>
    <property type="evidence" value="ECO:0000318"/>
    <property type="project" value="GO_Central"/>
</dbReference>
<feature type="transmembrane region" description="Helical" evidence="11">
    <location>
        <begin position="178"/>
        <end position="198"/>
    </location>
</feature>
<dbReference type="SUPFAM" id="SSF47384">
    <property type="entry name" value="Homodimeric domain of signal transducing histidine kinase"/>
    <property type="match status" value="1"/>
</dbReference>
<feature type="domain" description="Histidine kinase" evidence="12">
    <location>
        <begin position="261"/>
        <end position="475"/>
    </location>
</feature>
<dbReference type="PATRIC" id="fig|324602.8.peg.2751"/>
<dbReference type="Proteomes" id="UP000002008">
    <property type="component" value="Chromosome"/>
</dbReference>
<evidence type="ECO:0000256" key="10">
    <source>
        <dbReference type="ARBA" id="ARBA00023136"/>
    </source>
</evidence>
<dbReference type="Gene3D" id="1.10.287.130">
    <property type="match status" value="1"/>
</dbReference>
<evidence type="ECO:0000313" key="14">
    <source>
        <dbReference type="EMBL" id="ABY35645.1"/>
    </source>
</evidence>
<dbReference type="CDD" id="cd06225">
    <property type="entry name" value="HAMP"/>
    <property type="match status" value="1"/>
</dbReference>
<evidence type="ECO:0000256" key="1">
    <source>
        <dbReference type="ARBA" id="ARBA00000085"/>
    </source>
</evidence>
<dbReference type="CDD" id="cd00075">
    <property type="entry name" value="HATPase"/>
    <property type="match status" value="1"/>
</dbReference>
<evidence type="ECO:0000256" key="6">
    <source>
        <dbReference type="ARBA" id="ARBA00022692"/>
    </source>
</evidence>
<dbReference type="eggNOG" id="COG5000">
    <property type="taxonomic scope" value="Bacteria"/>
</dbReference>